<dbReference type="SUPFAM" id="SSF53850">
    <property type="entry name" value="Periplasmic binding protein-like II"/>
    <property type="match status" value="1"/>
</dbReference>
<organism evidence="3 4">
    <name type="scientific">Marinobacter excellens LAMA 842</name>
    <dbReference type="NCBI Taxonomy" id="1306954"/>
    <lineage>
        <taxon>Bacteria</taxon>
        <taxon>Pseudomonadati</taxon>
        <taxon>Pseudomonadota</taxon>
        <taxon>Gammaproteobacteria</taxon>
        <taxon>Pseudomonadales</taxon>
        <taxon>Marinobacteraceae</taxon>
        <taxon>Marinobacter</taxon>
    </lineage>
</organism>
<dbReference type="AlphaFoldDB" id="A0A137S286"/>
<dbReference type="PATRIC" id="fig|1306954.6.peg.2728"/>
<evidence type="ECO:0000259" key="2">
    <source>
        <dbReference type="Pfam" id="PF00497"/>
    </source>
</evidence>
<keyword evidence="1" id="KW-0732">Signal</keyword>
<comment type="caution">
    <text evidence="3">The sequence shown here is derived from an EMBL/GenBank/DDBJ whole genome shotgun (WGS) entry which is preliminary data.</text>
</comment>
<feature type="domain" description="Solute-binding protein family 3/N-terminal" evidence="2">
    <location>
        <begin position="42"/>
        <end position="250"/>
    </location>
</feature>
<evidence type="ECO:0000256" key="1">
    <source>
        <dbReference type="SAM" id="SignalP"/>
    </source>
</evidence>
<dbReference type="EMBL" id="LOCO01000033">
    <property type="protein sequence ID" value="KXO06540.1"/>
    <property type="molecule type" value="Genomic_DNA"/>
</dbReference>
<dbReference type="RefSeq" id="WP_061333621.1">
    <property type="nucleotide sequence ID" value="NZ_LOCO01000033.1"/>
</dbReference>
<feature type="chain" id="PRO_5007480128" description="Solute-binding protein family 3/N-terminal domain-containing protein" evidence="1">
    <location>
        <begin position="21"/>
        <end position="255"/>
    </location>
</feature>
<dbReference type="InterPro" id="IPR001638">
    <property type="entry name" value="Solute-binding_3/MltF_N"/>
</dbReference>
<sequence length="255" mass="28237">MAFFRGLLVAFLLAAAPVSASDQVVGSNEGLPANSPAMFAIPDVWPWGFQDNQGELQGSLITLMDRLSELSGVHVSAQLLPLRRVILDLHTGRAEFAFLFQSPDLDENTIPVDTVLQINLMLMAMRDTDFPLTLDGLAGKRVGYVRGTYLGESFKADEAVMKVPVYNIRQAIEMLMLGRISAVLASDHNIAMTIDAYGFPAEEFRLQEHVKGQKARLYMSPDSGNPEHARLFKEALQHMRDNGELQRIFQTSSAQ</sequence>
<evidence type="ECO:0000313" key="4">
    <source>
        <dbReference type="Proteomes" id="UP000070282"/>
    </source>
</evidence>
<feature type="signal peptide" evidence="1">
    <location>
        <begin position="1"/>
        <end position="20"/>
    </location>
</feature>
<proteinExistence type="predicted"/>
<gene>
    <name evidence="3" type="ORF">J122_3892</name>
</gene>
<protein>
    <recommendedName>
        <fullName evidence="2">Solute-binding protein family 3/N-terminal domain-containing protein</fullName>
    </recommendedName>
</protein>
<dbReference type="Proteomes" id="UP000070282">
    <property type="component" value="Unassembled WGS sequence"/>
</dbReference>
<dbReference type="Gene3D" id="3.40.190.10">
    <property type="entry name" value="Periplasmic binding protein-like II"/>
    <property type="match status" value="2"/>
</dbReference>
<keyword evidence="4" id="KW-1185">Reference proteome</keyword>
<name>A0A137S286_9GAMM</name>
<accession>A0A137S286</accession>
<dbReference type="Pfam" id="PF00497">
    <property type="entry name" value="SBP_bac_3"/>
    <property type="match status" value="1"/>
</dbReference>
<reference evidence="4" key="1">
    <citation type="submission" date="2015-12" db="EMBL/GenBank/DDBJ databases">
        <authorList>
            <person name="Lima A."/>
            <person name="Farahani Zayas N."/>
            <person name="Castro Da Silva M.A."/>
            <person name="Cabral A."/>
            <person name="Pessatti M.L."/>
        </authorList>
    </citation>
    <scope>NUCLEOTIDE SEQUENCE [LARGE SCALE GENOMIC DNA]</scope>
    <source>
        <strain evidence="4">LAMA 842</strain>
    </source>
</reference>
<evidence type="ECO:0000313" key="3">
    <source>
        <dbReference type="EMBL" id="KXO06540.1"/>
    </source>
</evidence>